<keyword evidence="8 11" id="KW-0472">Membrane</keyword>
<evidence type="ECO:0000256" key="7">
    <source>
        <dbReference type="ARBA" id="ARBA00022989"/>
    </source>
</evidence>
<feature type="transmembrane region" description="Helical" evidence="11">
    <location>
        <begin position="470"/>
        <end position="492"/>
    </location>
</feature>
<protein>
    <recommendedName>
        <fullName evidence="14">UDP-glycosyltransferase</fullName>
    </recommendedName>
</protein>
<reference evidence="12 13" key="1">
    <citation type="submission" date="2024-03" db="EMBL/GenBank/DDBJ databases">
        <title>Adaptation during the transition from Ophiocordyceps entomopathogen to insect associate is accompanied by gene loss and intensified selection.</title>
        <authorList>
            <person name="Ward C.M."/>
            <person name="Onetto C.A."/>
            <person name="Borneman A.R."/>
        </authorList>
    </citation>
    <scope>NUCLEOTIDE SEQUENCE [LARGE SCALE GENOMIC DNA]</scope>
    <source>
        <strain evidence="12">AWRI1</strain>
        <tissue evidence="12">Single Adult Female</tissue>
    </source>
</reference>
<keyword evidence="5 11" id="KW-0812">Transmembrane</keyword>
<gene>
    <name evidence="12" type="ORF">V9T40_011675</name>
</gene>
<keyword evidence="7 11" id="KW-1133">Transmembrane helix</keyword>
<dbReference type="FunFam" id="3.40.50.2000:FF:000021">
    <property type="entry name" value="UDP-glucuronosyltransferase"/>
    <property type="match status" value="1"/>
</dbReference>
<dbReference type="InterPro" id="IPR002213">
    <property type="entry name" value="UDP_glucos_trans"/>
</dbReference>
<dbReference type="Gene3D" id="3.40.50.2000">
    <property type="entry name" value="Glycogen Phosphorylase B"/>
    <property type="match status" value="3"/>
</dbReference>
<evidence type="ECO:0000256" key="1">
    <source>
        <dbReference type="ARBA" id="ARBA00004240"/>
    </source>
</evidence>
<evidence type="ECO:0000256" key="2">
    <source>
        <dbReference type="ARBA" id="ARBA00009995"/>
    </source>
</evidence>
<keyword evidence="6" id="KW-0256">Endoplasmic reticulum</keyword>
<accession>A0AAN9XYS8</accession>
<dbReference type="PANTHER" id="PTHR48043:SF159">
    <property type="entry name" value="EG:EG0003.4 PROTEIN-RELATED"/>
    <property type="match status" value="1"/>
</dbReference>
<evidence type="ECO:0000256" key="9">
    <source>
        <dbReference type="ARBA" id="ARBA00023180"/>
    </source>
</evidence>
<evidence type="ECO:0000256" key="6">
    <source>
        <dbReference type="ARBA" id="ARBA00022824"/>
    </source>
</evidence>
<organism evidence="12 13">
    <name type="scientific">Parthenolecanium corni</name>
    <dbReference type="NCBI Taxonomy" id="536013"/>
    <lineage>
        <taxon>Eukaryota</taxon>
        <taxon>Metazoa</taxon>
        <taxon>Ecdysozoa</taxon>
        <taxon>Arthropoda</taxon>
        <taxon>Hexapoda</taxon>
        <taxon>Insecta</taxon>
        <taxon>Pterygota</taxon>
        <taxon>Neoptera</taxon>
        <taxon>Paraneoptera</taxon>
        <taxon>Hemiptera</taxon>
        <taxon>Sternorrhyncha</taxon>
        <taxon>Coccoidea</taxon>
        <taxon>Coccidae</taxon>
        <taxon>Parthenolecanium</taxon>
    </lineage>
</organism>
<dbReference type="SUPFAM" id="SSF53756">
    <property type="entry name" value="UDP-Glycosyltransferase/glycogen phosphorylase"/>
    <property type="match status" value="2"/>
</dbReference>
<feature type="transmembrane region" description="Helical" evidence="11">
    <location>
        <begin position="955"/>
        <end position="978"/>
    </location>
</feature>
<dbReference type="CDD" id="cd03784">
    <property type="entry name" value="GT1_Gtf-like"/>
    <property type="match status" value="2"/>
</dbReference>
<dbReference type="EMBL" id="JBBCAQ010000037">
    <property type="protein sequence ID" value="KAK7574484.1"/>
    <property type="molecule type" value="Genomic_DNA"/>
</dbReference>
<dbReference type="FunFam" id="3.40.50.2000:FF:000050">
    <property type="entry name" value="UDP-glucuronosyltransferase"/>
    <property type="match status" value="1"/>
</dbReference>
<keyword evidence="13" id="KW-1185">Reference proteome</keyword>
<evidence type="ECO:0000256" key="8">
    <source>
        <dbReference type="ARBA" id="ARBA00023136"/>
    </source>
</evidence>
<feature type="transmembrane region" description="Helical" evidence="11">
    <location>
        <begin position="6"/>
        <end position="30"/>
    </location>
</feature>
<evidence type="ECO:0008006" key="14">
    <source>
        <dbReference type="Google" id="ProtNLM"/>
    </source>
</evidence>
<evidence type="ECO:0000256" key="3">
    <source>
        <dbReference type="ARBA" id="ARBA00022676"/>
    </source>
</evidence>
<evidence type="ECO:0000256" key="4">
    <source>
        <dbReference type="ARBA" id="ARBA00022679"/>
    </source>
</evidence>
<dbReference type="GO" id="GO:0005783">
    <property type="term" value="C:endoplasmic reticulum"/>
    <property type="evidence" value="ECO:0007669"/>
    <property type="project" value="UniProtKB-SubCell"/>
</dbReference>
<dbReference type="Proteomes" id="UP001367676">
    <property type="component" value="Unassembled WGS sequence"/>
</dbReference>
<dbReference type="InterPro" id="IPR050271">
    <property type="entry name" value="UDP-glycosyltransferase"/>
</dbReference>
<keyword evidence="3" id="KW-0328">Glycosyltransferase</keyword>
<evidence type="ECO:0000313" key="12">
    <source>
        <dbReference type="EMBL" id="KAK7574484.1"/>
    </source>
</evidence>
<name>A0AAN9XYS8_9HEMI</name>
<comment type="similarity">
    <text evidence="2">Belongs to the UDP-glycosyltransferase family.</text>
</comment>
<dbReference type="InterPro" id="IPR035595">
    <property type="entry name" value="UDP_glycos_trans_CS"/>
</dbReference>
<dbReference type="PANTHER" id="PTHR48043">
    <property type="entry name" value="EG:EG0003.4 PROTEIN-RELATED"/>
    <property type="match status" value="1"/>
</dbReference>
<evidence type="ECO:0000313" key="13">
    <source>
        <dbReference type="Proteomes" id="UP001367676"/>
    </source>
</evidence>
<dbReference type="Pfam" id="PF00201">
    <property type="entry name" value="UDPGT"/>
    <property type="match status" value="2"/>
</dbReference>
<dbReference type="AlphaFoldDB" id="A0AAN9XYS8"/>
<evidence type="ECO:0000256" key="5">
    <source>
        <dbReference type="ARBA" id="ARBA00022692"/>
    </source>
</evidence>
<dbReference type="GO" id="GO:0008194">
    <property type="term" value="F:UDP-glycosyltransferase activity"/>
    <property type="evidence" value="ECO:0007669"/>
    <property type="project" value="InterPro"/>
</dbReference>
<keyword evidence="9" id="KW-0325">Glycoprotein</keyword>
<proteinExistence type="inferred from homology"/>
<comment type="subcellular location">
    <subcellularLocation>
        <location evidence="10">Endomembrane system</location>
        <topology evidence="10">Single-pass type I membrane protein</topology>
    </subcellularLocation>
    <subcellularLocation>
        <location evidence="1">Endoplasmic reticulum</location>
    </subcellularLocation>
</comment>
<keyword evidence="4" id="KW-0808">Transferase</keyword>
<sequence>MNWNTSVYSLMALIFCGVKIIDSANILVVIPVPAHSHLKSFQPLWEELVKRGHNLTLIAGHKLSNKFQYNYTFMDLKPYFGELNIEYAEMRKQNRLENFMFCHDVLQDYSEVILKLPQIQDIINSDNEYDLVVGEMFFVDTFFAFGYKFNAPVIAFSSQTLISQYSWILGNPFPASYIPNSFLSMTEKMSLADRILNTAFDLFTVFFYEFVSLPRSQSIIEKYFHFDKRDMPHIKNIMKNISVTFVNSHYSFGYIKPELPNVVNLAGLHFTPLKSLPKNIQDFMDEAKHGVVYVSLGSLIEPEKVENLGETFIRVLGKIQERVIMKWNSKLLSHIPSNILVQEWIPQVEVLNHPNCRLFITHGGLHSLFESLNASVPLIGIPFFSDQKFNMAVVEYYGIGVTLESENTAEELSSRIKQVLHDSKYKKNIEKRSQLFRERLTYPLETAVYWVEHVIQHKNTAHLKPSSSQLYWFELYSLDVIAIFVASIWMLAQSIFNILLIVSQLEVSKSANILAFFPTAGRSHFKPFEPFFQTLAHRGHNVTVVSSFPSNKLTPSYHEIEFEKKTVGKTRNQYRVQNWIYIFDMITDYSTYVTNQRKFHALMNSNDTHFDLLFVEVYHTDAFFLLAQQFDCPIIGISFQPLIAPYHWMLKNPVTFSFIPHLYMPYTDHMNFSQRFVNSAFNLFTWLFHHTVSWPVYNKKGREIWQVAHNKDAPPEYVHNFERLSMILVETHFSAGYVRPNLPNIVEVAGIHIKDPKPLPNDIQEFMDASENGVILVSLGTLLRPEDMNELGTKLITVLSRLPYHVIWKWKENLISQSSSKVMIREWLPQLDILNHPNCKLFISHSGYHSLLEAINAGMPILAIPFFTDQYHNAAIIEKLGIGEKISFETDEHDLETIIRQVVNNDKYHKNSQLQSRIFKDRPMSPMDTAVYWTEYVLRYQGAYHLKSAATKLYWFQYLGLDVFLVYIILLSILGYSIKQIFLSQFSSSRLNFRLDVSFVVQLSKLSARCLNFRLDVSFFGWMSHFLSSCLNFRLDVSFFVQLSKFSAGCRNFRLDVSFFGWMSHFLSSCLNFRLDVSFFVQLSKFSAGCLNFRLDVSFFGWISHFLSSCLNYRLDVSIFGWMSHLLSSCLNFRLDVSIFGWMSHFSAGCLIFCPALSKFSAGCLNFRLDVSFFGWMSHFLSSCLNFRLDVSFFVQLSKFSAGCLNFRLEVSFFGWISHFLSSCLNFRLDVSIFGWKSHFSTGYLIFCPTV</sequence>
<evidence type="ECO:0000256" key="10">
    <source>
        <dbReference type="ARBA" id="ARBA00046288"/>
    </source>
</evidence>
<evidence type="ECO:0000256" key="11">
    <source>
        <dbReference type="SAM" id="Phobius"/>
    </source>
</evidence>
<comment type="caution">
    <text evidence="12">The sequence shown here is derived from an EMBL/GenBank/DDBJ whole genome shotgun (WGS) entry which is preliminary data.</text>
</comment>
<dbReference type="PROSITE" id="PS00375">
    <property type="entry name" value="UDPGT"/>
    <property type="match status" value="2"/>
</dbReference>